<proteinExistence type="predicted"/>
<reference evidence="2" key="1">
    <citation type="submission" date="2013-01" db="EMBL/GenBank/DDBJ databases">
        <title>Draft Genome Sequence of a Mulberry Tree, Morus notabilis C.K. Schneid.</title>
        <authorList>
            <person name="He N."/>
            <person name="Zhao S."/>
        </authorList>
    </citation>
    <scope>NUCLEOTIDE SEQUENCE</scope>
</reference>
<dbReference type="EMBL" id="KE345753">
    <property type="protein sequence ID" value="EXC13641.1"/>
    <property type="molecule type" value="Genomic_DNA"/>
</dbReference>
<dbReference type="Proteomes" id="UP000030645">
    <property type="component" value="Unassembled WGS sequence"/>
</dbReference>
<keyword evidence="2" id="KW-1185">Reference proteome</keyword>
<gene>
    <name evidence="1" type="ORF">L484_019599</name>
</gene>
<evidence type="ECO:0000313" key="2">
    <source>
        <dbReference type="Proteomes" id="UP000030645"/>
    </source>
</evidence>
<protein>
    <submittedName>
        <fullName evidence="1">Uncharacterized protein</fullName>
    </submittedName>
</protein>
<organism evidence="1 2">
    <name type="scientific">Morus notabilis</name>
    <dbReference type="NCBI Taxonomy" id="981085"/>
    <lineage>
        <taxon>Eukaryota</taxon>
        <taxon>Viridiplantae</taxon>
        <taxon>Streptophyta</taxon>
        <taxon>Embryophyta</taxon>
        <taxon>Tracheophyta</taxon>
        <taxon>Spermatophyta</taxon>
        <taxon>Magnoliopsida</taxon>
        <taxon>eudicotyledons</taxon>
        <taxon>Gunneridae</taxon>
        <taxon>Pentapetalae</taxon>
        <taxon>rosids</taxon>
        <taxon>fabids</taxon>
        <taxon>Rosales</taxon>
        <taxon>Moraceae</taxon>
        <taxon>Moreae</taxon>
        <taxon>Morus</taxon>
    </lineage>
</organism>
<evidence type="ECO:0000313" key="1">
    <source>
        <dbReference type="EMBL" id="EXC13641.1"/>
    </source>
</evidence>
<name>W9S6L3_9ROSA</name>
<accession>W9S6L3</accession>
<sequence>MAPVGFSFLGKPKAKKSSDHFKHQLLSDTSKRFASNWGTSLQQEKAAAEISCLDFVEGESSKDVSASGGGCK</sequence>
<dbReference type="AlphaFoldDB" id="W9S6L3"/>